<gene>
    <name evidence="6" type="ORF">CSO01_18010</name>
</gene>
<dbReference type="GO" id="GO:0003700">
    <property type="term" value="F:DNA-binding transcription factor activity"/>
    <property type="evidence" value="ECO:0007669"/>
    <property type="project" value="TreeGrafter"/>
</dbReference>
<dbReference type="PRINTS" id="PR00455">
    <property type="entry name" value="HTHTETR"/>
</dbReference>
<dbReference type="Pfam" id="PF17754">
    <property type="entry name" value="TetR_C_14"/>
    <property type="match status" value="1"/>
</dbReference>
<dbReference type="EMBL" id="BKAL01000006">
    <property type="protein sequence ID" value="GEP69086.1"/>
    <property type="molecule type" value="Genomic_DNA"/>
</dbReference>
<keyword evidence="2 4" id="KW-0238">DNA-binding</keyword>
<evidence type="ECO:0000256" key="1">
    <source>
        <dbReference type="ARBA" id="ARBA00023015"/>
    </source>
</evidence>
<dbReference type="Pfam" id="PF00440">
    <property type="entry name" value="TetR_N"/>
    <property type="match status" value="1"/>
</dbReference>
<dbReference type="PANTHER" id="PTHR30055:SF234">
    <property type="entry name" value="HTH-TYPE TRANSCRIPTIONAL REGULATOR BETI"/>
    <property type="match status" value="1"/>
</dbReference>
<dbReference type="AlphaFoldDB" id="A0A512PD59"/>
<dbReference type="GO" id="GO:0000976">
    <property type="term" value="F:transcription cis-regulatory region binding"/>
    <property type="evidence" value="ECO:0007669"/>
    <property type="project" value="TreeGrafter"/>
</dbReference>
<dbReference type="InterPro" id="IPR009057">
    <property type="entry name" value="Homeodomain-like_sf"/>
</dbReference>
<keyword evidence="3" id="KW-0804">Transcription</keyword>
<evidence type="ECO:0000256" key="3">
    <source>
        <dbReference type="ARBA" id="ARBA00023163"/>
    </source>
</evidence>
<evidence type="ECO:0000256" key="4">
    <source>
        <dbReference type="PROSITE-ProRule" id="PRU00335"/>
    </source>
</evidence>
<dbReference type="PROSITE" id="PS50977">
    <property type="entry name" value="HTH_TETR_2"/>
    <property type="match status" value="1"/>
</dbReference>
<name>A0A512PD59_9CELL</name>
<organism evidence="6 7">
    <name type="scientific">Cellulomonas soli</name>
    <dbReference type="NCBI Taxonomy" id="931535"/>
    <lineage>
        <taxon>Bacteria</taxon>
        <taxon>Bacillati</taxon>
        <taxon>Actinomycetota</taxon>
        <taxon>Actinomycetes</taxon>
        <taxon>Micrococcales</taxon>
        <taxon>Cellulomonadaceae</taxon>
        <taxon>Cellulomonas</taxon>
    </lineage>
</organism>
<sequence>MSDGGRGRYAPSIRRREQIARAALQQIVENGHAAMSVSQVASAAGVSERTLYYHFPTREHVLVAALELSDERTTDEIGGRDDDDFAEMDDVVAGLARLGAEHPWLVRLMVYLSARAQEPGHPAHAYFRRHNAEAIRSFATLLRHRQRRGLAHPDLEPEVVARRLVAAWDGLQAQWLVEPDFDLADEISAAFRQLTGQNVMEARSAFERALA</sequence>
<dbReference type="Gene3D" id="1.10.357.10">
    <property type="entry name" value="Tetracycline Repressor, domain 2"/>
    <property type="match status" value="1"/>
</dbReference>
<dbReference type="SUPFAM" id="SSF46689">
    <property type="entry name" value="Homeodomain-like"/>
    <property type="match status" value="1"/>
</dbReference>
<dbReference type="PANTHER" id="PTHR30055">
    <property type="entry name" value="HTH-TYPE TRANSCRIPTIONAL REGULATOR RUTR"/>
    <property type="match status" value="1"/>
</dbReference>
<dbReference type="OrthoDB" id="7505659at2"/>
<evidence type="ECO:0000313" key="6">
    <source>
        <dbReference type="EMBL" id="GEP69086.1"/>
    </source>
</evidence>
<dbReference type="InterPro" id="IPR036271">
    <property type="entry name" value="Tet_transcr_reg_TetR-rel_C_sf"/>
</dbReference>
<keyword evidence="1" id="KW-0805">Transcription regulation</keyword>
<comment type="caution">
    <text evidence="6">The sequence shown here is derived from an EMBL/GenBank/DDBJ whole genome shotgun (WGS) entry which is preliminary data.</text>
</comment>
<reference evidence="6 7" key="1">
    <citation type="submission" date="2019-07" db="EMBL/GenBank/DDBJ databases">
        <title>Whole genome shotgun sequence of Cellulomonas soli NBRC 109434.</title>
        <authorList>
            <person name="Hosoyama A."/>
            <person name="Uohara A."/>
            <person name="Ohji S."/>
            <person name="Ichikawa N."/>
        </authorList>
    </citation>
    <scope>NUCLEOTIDE SEQUENCE [LARGE SCALE GENOMIC DNA]</scope>
    <source>
        <strain evidence="6 7">NBRC 109434</strain>
    </source>
</reference>
<keyword evidence="7" id="KW-1185">Reference proteome</keyword>
<dbReference type="InterPro" id="IPR050109">
    <property type="entry name" value="HTH-type_TetR-like_transc_reg"/>
</dbReference>
<feature type="domain" description="HTH tetR-type" evidence="5">
    <location>
        <begin position="13"/>
        <end position="73"/>
    </location>
</feature>
<accession>A0A512PD59</accession>
<dbReference type="InterPro" id="IPR001647">
    <property type="entry name" value="HTH_TetR"/>
</dbReference>
<protein>
    <submittedName>
        <fullName evidence="6">TetR family transcriptional regulator</fullName>
    </submittedName>
</protein>
<feature type="DNA-binding region" description="H-T-H motif" evidence="4">
    <location>
        <begin position="36"/>
        <end position="55"/>
    </location>
</feature>
<evidence type="ECO:0000256" key="2">
    <source>
        <dbReference type="ARBA" id="ARBA00023125"/>
    </source>
</evidence>
<dbReference type="Proteomes" id="UP000321798">
    <property type="component" value="Unassembled WGS sequence"/>
</dbReference>
<dbReference type="SUPFAM" id="SSF48498">
    <property type="entry name" value="Tetracyclin repressor-like, C-terminal domain"/>
    <property type="match status" value="1"/>
</dbReference>
<evidence type="ECO:0000313" key="7">
    <source>
        <dbReference type="Proteomes" id="UP000321798"/>
    </source>
</evidence>
<dbReference type="InterPro" id="IPR041347">
    <property type="entry name" value="MftR_C"/>
</dbReference>
<evidence type="ECO:0000259" key="5">
    <source>
        <dbReference type="PROSITE" id="PS50977"/>
    </source>
</evidence>
<proteinExistence type="predicted"/>